<evidence type="ECO:0000256" key="4">
    <source>
        <dbReference type="ARBA" id="ARBA00022553"/>
    </source>
</evidence>
<dbReference type="InterPro" id="IPR029016">
    <property type="entry name" value="GAF-like_dom_sf"/>
</dbReference>
<dbReference type="SUPFAM" id="SSF55874">
    <property type="entry name" value="ATPase domain of HSP90 chaperone/DNA topoisomerase II/histidine kinase"/>
    <property type="match status" value="1"/>
</dbReference>
<evidence type="ECO:0000313" key="12">
    <source>
        <dbReference type="EMBL" id="MBE9076896.1"/>
    </source>
</evidence>
<comment type="catalytic activity">
    <reaction evidence="1">
        <text>ATP + protein L-histidine = ADP + protein N-phospho-L-histidine.</text>
        <dbReference type="EC" id="2.7.13.3"/>
    </reaction>
</comment>
<proteinExistence type="inferred from homology"/>
<sequence length="605" mass="66825">MPRPASSSSFSNAITAPDDVSPVPSAMGRRCASAALEVTHDIQGQILSLCWPQAEAAGLPIRDYVGQPVEVLVGPVSLEAYLKRVDRVLQTQEPEQFQCVLRCDHHPVSFDFTLSPLPDESGLVAGVIGIGYQLISLQPQPITTGMLANLERLEAPGSSYHALLTQIAADIRKTLHLETIWQQTVEVLGKLLNLDRCLVCDYSQEMQTLLVVAEYHPSGLHPCLGKTFDLNQKPDFQQTLQTLAPVMSDFDHSEEGSPYTVLTVATCYQNEPNSILLLQQRPKRSWTPLEIELITELTDQVGTAIAHAKLFNARDELTLKLQCTNEQLEGTNEELRRKHDELEAAKRQAEEASRLKSDFLANTSHELRTPLNGMIGFLRLVLDGMADDPEEQEEFIQEAHKSALHLLNLINDVLDIAKIEAGKMELDKSAVSLRELLTEVDGFMRSQAEQRGLFLNIDLPQTRDDLKLYGNYQRLLQVILNLVGNAIKFTSEGGVSIGAEINPQPVDFDDQSWPGMVKISVADTGIGVSLEKQDRLFQTFSQVDSERTRQYGGTGLGLAISQRLVEAMGGKVQFISMGEGLGSTVIFTAILYQEPVLAISQEAID</sequence>
<keyword evidence="13" id="KW-1185">Reference proteome</keyword>
<evidence type="ECO:0000256" key="2">
    <source>
        <dbReference type="ARBA" id="ARBA00006402"/>
    </source>
</evidence>
<accession>A0A8J7DL20</accession>
<keyword evidence="4" id="KW-0597">Phosphoprotein</keyword>
<feature type="coiled-coil region" evidence="9">
    <location>
        <begin position="314"/>
        <end position="362"/>
    </location>
</feature>
<dbReference type="Gene3D" id="1.10.287.130">
    <property type="match status" value="1"/>
</dbReference>
<gene>
    <name evidence="12" type="ORF">IQ241_06240</name>
</gene>
<comment type="similarity">
    <text evidence="2">In the N-terminal section; belongs to the phytochrome family.</text>
</comment>
<dbReference type="InterPro" id="IPR050736">
    <property type="entry name" value="Sensor_HK_Regulatory"/>
</dbReference>
<protein>
    <recommendedName>
        <fullName evidence="8">Circadian input-output histidine kinase CikA</fullName>
        <ecNumber evidence="3">2.7.13.3</ecNumber>
    </recommendedName>
</protein>
<dbReference type="Gene3D" id="3.30.450.20">
    <property type="entry name" value="PAS domain"/>
    <property type="match status" value="1"/>
</dbReference>
<dbReference type="SMART" id="SM00065">
    <property type="entry name" value="GAF"/>
    <property type="match status" value="1"/>
</dbReference>
<dbReference type="GO" id="GO:0000155">
    <property type="term" value="F:phosphorelay sensor kinase activity"/>
    <property type="evidence" value="ECO:0007669"/>
    <property type="project" value="InterPro"/>
</dbReference>
<dbReference type="InterPro" id="IPR005467">
    <property type="entry name" value="His_kinase_dom"/>
</dbReference>
<evidence type="ECO:0000256" key="5">
    <source>
        <dbReference type="ARBA" id="ARBA00022679"/>
    </source>
</evidence>
<name>A0A8J7DL20_9CYAN</name>
<evidence type="ECO:0000256" key="6">
    <source>
        <dbReference type="ARBA" id="ARBA00022777"/>
    </source>
</evidence>
<feature type="region of interest" description="Disordered" evidence="10">
    <location>
        <begin position="1"/>
        <end position="24"/>
    </location>
</feature>
<dbReference type="FunFam" id="3.30.565.10:FF:000010">
    <property type="entry name" value="Sensor histidine kinase RcsC"/>
    <property type="match status" value="1"/>
</dbReference>
<dbReference type="PROSITE" id="PS50109">
    <property type="entry name" value="HIS_KIN"/>
    <property type="match status" value="1"/>
</dbReference>
<dbReference type="CDD" id="cd16922">
    <property type="entry name" value="HATPase_EvgS-ArcB-TorS-like"/>
    <property type="match status" value="1"/>
</dbReference>
<dbReference type="InterPro" id="IPR035965">
    <property type="entry name" value="PAS-like_dom_sf"/>
</dbReference>
<reference evidence="12" key="1">
    <citation type="submission" date="2020-10" db="EMBL/GenBank/DDBJ databases">
        <authorList>
            <person name="Castelo-Branco R."/>
            <person name="Eusebio N."/>
            <person name="Adriana R."/>
            <person name="Vieira A."/>
            <person name="Brugerolle De Fraissinette N."/>
            <person name="Rezende De Castro R."/>
            <person name="Schneider M.P."/>
            <person name="Vasconcelos V."/>
            <person name="Leao P.N."/>
        </authorList>
    </citation>
    <scope>NUCLEOTIDE SEQUENCE</scope>
    <source>
        <strain evidence="12">LEGE 07310</strain>
    </source>
</reference>
<dbReference type="InterPro" id="IPR003661">
    <property type="entry name" value="HisK_dim/P_dom"/>
</dbReference>
<evidence type="ECO:0000256" key="10">
    <source>
        <dbReference type="SAM" id="MobiDB-lite"/>
    </source>
</evidence>
<dbReference type="SUPFAM" id="SSF55781">
    <property type="entry name" value="GAF domain-like"/>
    <property type="match status" value="1"/>
</dbReference>
<dbReference type="EMBL" id="JADEXG010000010">
    <property type="protein sequence ID" value="MBE9076896.1"/>
    <property type="molecule type" value="Genomic_DNA"/>
</dbReference>
<dbReference type="PANTHER" id="PTHR43711">
    <property type="entry name" value="TWO-COMPONENT HISTIDINE KINASE"/>
    <property type="match status" value="1"/>
</dbReference>
<evidence type="ECO:0000256" key="7">
    <source>
        <dbReference type="ARBA" id="ARBA00023012"/>
    </source>
</evidence>
<dbReference type="AlphaFoldDB" id="A0A8J7DL20"/>
<evidence type="ECO:0000256" key="9">
    <source>
        <dbReference type="SAM" id="Coils"/>
    </source>
</evidence>
<evidence type="ECO:0000256" key="3">
    <source>
        <dbReference type="ARBA" id="ARBA00012438"/>
    </source>
</evidence>
<evidence type="ECO:0000256" key="1">
    <source>
        <dbReference type="ARBA" id="ARBA00000085"/>
    </source>
</evidence>
<evidence type="ECO:0000313" key="13">
    <source>
        <dbReference type="Proteomes" id="UP000636505"/>
    </source>
</evidence>
<dbReference type="EC" id="2.7.13.3" evidence="3"/>
<dbReference type="SMART" id="SM00387">
    <property type="entry name" value="HATPase_c"/>
    <property type="match status" value="1"/>
</dbReference>
<keyword evidence="7" id="KW-0902">Two-component regulatory system</keyword>
<evidence type="ECO:0000259" key="11">
    <source>
        <dbReference type="PROSITE" id="PS50109"/>
    </source>
</evidence>
<keyword evidence="6" id="KW-0418">Kinase</keyword>
<dbReference type="InterPro" id="IPR004358">
    <property type="entry name" value="Sig_transdc_His_kin-like_C"/>
</dbReference>
<dbReference type="Pfam" id="PF08448">
    <property type="entry name" value="PAS_4"/>
    <property type="match status" value="1"/>
</dbReference>
<dbReference type="Pfam" id="PF13492">
    <property type="entry name" value="GAF_3"/>
    <property type="match status" value="1"/>
</dbReference>
<dbReference type="PRINTS" id="PR00344">
    <property type="entry name" value="BCTRLSENSOR"/>
</dbReference>
<dbReference type="InterPro" id="IPR003018">
    <property type="entry name" value="GAF"/>
</dbReference>
<feature type="compositionally biased region" description="Polar residues" evidence="10">
    <location>
        <begin position="1"/>
        <end position="14"/>
    </location>
</feature>
<keyword evidence="9" id="KW-0175">Coiled coil</keyword>
<evidence type="ECO:0000256" key="8">
    <source>
        <dbReference type="ARBA" id="ARBA00074306"/>
    </source>
</evidence>
<keyword evidence="5" id="KW-0808">Transferase</keyword>
<dbReference type="FunFam" id="1.10.287.130:FF:000001">
    <property type="entry name" value="Two-component sensor histidine kinase"/>
    <property type="match status" value="1"/>
</dbReference>
<organism evidence="12 13">
    <name type="scientific">Vasconcelosia minhoensis LEGE 07310</name>
    <dbReference type="NCBI Taxonomy" id="915328"/>
    <lineage>
        <taxon>Bacteria</taxon>
        <taxon>Bacillati</taxon>
        <taxon>Cyanobacteriota</taxon>
        <taxon>Cyanophyceae</taxon>
        <taxon>Nodosilineales</taxon>
        <taxon>Cymatolegaceae</taxon>
        <taxon>Vasconcelosia</taxon>
        <taxon>Vasconcelosia minhoensis</taxon>
    </lineage>
</organism>
<dbReference type="InterPro" id="IPR003594">
    <property type="entry name" value="HATPase_dom"/>
</dbReference>
<comment type="caution">
    <text evidence="12">The sequence shown here is derived from an EMBL/GenBank/DDBJ whole genome shotgun (WGS) entry which is preliminary data.</text>
</comment>
<dbReference type="Proteomes" id="UP000636505">
    <property type="component" value="Unassembled WGS sequence"/>
</dbReference>
<dbReference type="SUPFAM" id="SSF47384">
    <property type="entry name" value="Homodimeric domain of signal transducing histidine kinase"/>
    <property type="match status" value="1"/>
</dbReference>
<dbReference type="SMART" id="SM00388">
    <property type="entry name" value="HisKA"/>
    <property type="match status" value="1"/>
</dbReference>
<dbReference type="PANTHER" id="PTHR43711:SF1">
    <property type="entry name" value="HISTIDINE KINASE 1"/>
    <property type="match status" value="1"/>
</dbReference>
<feature type="domain" description="Histidine kinase" evidence="11">
    <location>
        <begin position="362"/>
        <end position="593"/>
    </location>
</feature>
<dbReference type="InterPro" id="IPR036097">
    <property type="entry name" value="HisK_dim/P_sf"/>
</dbReference>
<dbReference type="Pfam" id="PF00512">
    <property type="entry name" value="HisKA"/>
    <property type="match status" value="1"/>
</dbReference>
<dbReference type="InterPro" id="IPR036890">
    <property type="entry name" value="HATPase_C_sf"/>
</dbReference>
<dbReference type="SUPFAM" id="SSF55785">
    <property type="entry name" value="PYP-like sensor domain (PAS domain)"/>
    <property type="match status" value="1"/>
</dbReference>
<dbReference type="Gene3D" id="3.30.450.40">
    <property type="match status" value="1"/>
</dbReference>
<dbReference type="Pfam" id="PF02518">
    <property type="entry name" value="HATPase_c"/>
    <property type="match status" value="1"/>
</dbReference>
<dbReference type="Gene3D" id="3.30.565.10">
    <property type="entry name" value="Histidine kinase-like ATPase, C-terminal domain"/>
    <property type="match status" value="1"/>
</dbReference>
<dbReference type="InterPro" id="IPR013656">
    <property type="entry name" value="PAS_4"/>
</dbReference>
<dbReference type="CDD" id="cd00082">
    <property type="entry name" value="HisKA"/>
    <property type="match status" value="1"/>
</dbReference>